<dbReference type="InterPro" id="IPR013324">
    <property type="entry name" value="RNA_pol_sigma_r3/r4-like"/>
</dbReference>
<dbReference type="PANTHER" id="PTHR43133:SF39">
    <property type="entry name" value="SIMILAR TO RNA POLYMERASE SIGMA-E FACTOR"/>
    <property type="match status" value="1"/>
</dbReference>
<dbReference type="InParanoid" id="A0A517SLL9"/>
<keyword evidence="7" id="KW-1185">Reference proteome</keyword>
<dbReference type="GO" id="GO:0016987">
    <property type="term" value="F:sigma factor activity"/>
    <property type="evidence" value="ECO:0007669"/>
    <property type="project" value="UniProtKB-KW"/>
</dbReference>
<dbReference type="NCBIfam" id="TIGR02999">
    <property type="entry name" value="Sig-70_X6"/>
    <property type="match status" value="1"/>
</dbReference>
<dbReference type="InterPro" id="IPR053812">
    <property type="entry name" value="HTH_Sigma70_ECF-like"/>
</dbReference>
<dbReference type="KEGG" id="ccos:Pan44_50790"/>
<dbReference type="InterPro" id="IPR011517">
    <property type="entry name" value="RNA_pol_sigma70_ECF-like"/>
</dbReference>
<comment type="similarity">
    <text evidence="1">Belongs to the sigma-70 factor family. ECF subfamily.</text>
</comment>
<dbReference type="OrthoDB" id="278371at2"/>
<organism evidence="6 7">
    <name type="scientific">Caulifigura coniformis</name>
    <dbReference type="NCBI Taxonomy" id="2527983"/>
    <lineage>
        <taxon>Bacteria</taxon>
        <taxon>Pseudomonadati</taxon>
        <taxon>Planctomycetota</taxon>
        <taxon>Planctomycetia</taxon>
        <taxon>Planctomycetales</taxon>
        <taxon>Planctomycetaceae</taxon>
        <taxon>Caulifigura</taxon>
    </lineage>
</organism>
<evidence type="ECO:0000256" key="1">
    <source>
        <dbReference type="ARBA" id="ARBA00010641"/>
    </source>
</evidence>
<feature type="domain" description="RNA polymerase sigma-70 ECF-like HTH" evidence="5">
    <location>
        <begin position="1"/>
        <end position="177"/>
    </location>
</feature>
<evidence type="ECO:0000259" key="5">
    <source>
        <dbReference type="Pfam" id="PF07638"/>
    </source>
</evidence>
<dbReference type="InterPro" id="IPR039425">
    <property type="entry name" value="RNA_pol_sigma-70-like"/>
</dbReference>
<dbReference type="NCBIfam" id="TIGR02937">
    <property type="entry name" value="sigma70-ECF"/>
    <property type="match status" value="1"/>
</dbReference>
<reference evidence="6 7" key="1">
    <citation type="submission" date="2019-02" db="EMBL/GenBank/DDBJ databases">
        <title>Deep-cultivation of Planctomycetes and their phenomic and genomic characterization uncovers novel biology.</title>
        <authorList>
            <person name="Wiegand S."/>
            <person name="Jogler M."/>
            <person name="Boedeker C."/>
            <person name="Pinto D."/>
            <person name="Vollmers J."/>
            <person name="Rivas-Marin E."/>
            <person name="Kohn T."/>
            <person name="Peeters S.H."/>
            <person name="Heuer A."/>
            <person name="Rast P."/>
            <person name="Oberbeckmann S."/>
            <person name="Bunk B."/>
            <person name="Jeske O."/>
            <person name="Meyerdierks A."/>
            <person name="Storesund J.E."/>
            <person name="Kallscheuer N."/>
            <person name="Luecker S."/>
            <person name="Lage O.M."/>
            <person name="Pohl T."/>
            <person name="Merkel B.J."/>
            <person name="Hornburger P."/>
            <person name="Mueller R.-W."/>
            <person name="Bruemmer F."/>
            <person name="Labrenz M."/>
            <person name="Spormann A.M."/>
            <person name="Op den Camp H."/>
            <person name="Overmann J."/>
            <person name="Amann R."/>
            <person name="Jetten M.S.M."/>
            <person name="Mascher T."/>
            <person name="Medema M.H."/>
            <person name="Devos D.P."/>
            <person name="Kaster A.-K."/>
            <person name="Ovreas L."/>
            <person name="Rohde M."/>
            <person name="Galperin M.Y."/>
            <person name="Jogler C."/>
        </authorList>
    </citation>
    <scope>NUCLEOTIDE SEQUENCE [LARGE SCALE GENOMIC DNA]</scope>
    <source>
        <strain evidence="6 7">Pan44</strain>
    </source>
</reference>
<accession>A0A517SLL9</accession>
<proteinExistence type="inferred from homology"/>
<dbReference type="SUPFAM" id="SSF88946">
    <property type="entry name" value="Sigma2 domain of RNA polymerase sigma factors"/>
    <property type="match status" value="1"/>
</dbReference>
<evidence type="ECO:0000256" key="3">
    <source>
        <dbReference type="ARBA" id="ARBA00023082"/>
    </source>
</evidence>
<evidence type="ECO:0000256" key="4">
    <source>
        <dbReference type="ARBA" id="ARBA00023163"/>
    </source>
</evidence>
<dbReference type="Proteomes" id="UP000315700">
    <property type="component" value="Chromosome"/>
</dbReference>
<dbReference type="InterPro" id="IPR013325">
    <property type="entry name" value="RNA_pol_sigma_r2"/>
</dbReference>
<dbReference type="PANTHER" id="PTHR43133">
    <property type="entry name" value="RNA POLYMERASE ECF-TYPE SIGMA FACTO"/>
    <property type="match status" value="1"/>
</dbReference>
<name>A0A517SLL9_9PLAN</name>
<evidence type="ECO:0000313" key="6">
    <source>
        <dbReference type="EMBL" id="QDT57014.1"/>
    </source>
</evidence>
<dbReference type="EMBL" id="CP036271">
    <property type="protein sequence ID" value="QDT57014.1"/>
    <property type="molecule type" value="Genomic_DNA"/>
</dbReference>
<dbReference type="Gene3D" id="1.10.10.10">
    <property type="entry name" value="Winged helix-like DNA-binding domain superfamily/Winged helix DNA-binding domain"/>
    <property type="match status" value="1"/>
</dbReference>
<evidence type="ECO:0000256" key="2">
    <source>
        <dbReference type="ARBA" id="ARBA00023015"/>
    </source>
</evidence>
<dbReference type="Pfam" id="PF07638">
    <property type="entry name" value="Sigma70_ECF"/>
    <property type="match status" value="1"/>
</dbReference>
<dbReference type="SUPFAM" id="SSF88659">
    <property type="entry name" value="Sigma3 and sigma4 domains of RNA polymerase sigma factors"/>
    <property type="match status" value="1"/>
</dbReference>
<evidence type="ECO:0000313" key="7">
    <source>
        <dbReference type="Proteomes" id="UP000315700"/>
    </source>
</evidence>
<gene>
    <name evidence="6" type="ORF">Pan44_50790</name>
</gene>
<protein>
    <submittedName>
        <fullName evidence="6">RNA polymerase sigma factor SigD</fullName>
    </submittedName>
</protein>
<keyword evidence="3" id="KW-0731">Sigma factor</keyword>
<keyword evidence="2" id="KW-0805">Transcription regulation</keyword>
<dbReference type="AlphaFoldDB" id="A0A517SLL9"/>
<dbReference type="RefSeq" id="WP_145034416.1">
    <property type="nucleotide sequence ID" value="NZ_CP036271.1"/>
</dbReference>
<dbReference type="InterPro" id="IPR036388">
    <property type="entry name" value="WH-like_DNA-bd_sf"/>
</dbReference>
<dbReference type="InterPro" id="IPR014284">
    <property type="entry name" value="RNA_pol_sigma-70_dom"/>
</dbReference>
<sequence>MHEVTQILAAIDAGDSQAAQQLMPLVYDELRRLAAVRMAEERPEHTLQATALVHEAYLRLIGSDQKWENRGHFFAAAANSMRQILVDWARRKHAIKRGEHARREPLEEQALAYSADPALILDLDEAVTDLASEDAQAAEIVKLRLFAGLSMTEIGETLGLSRSAVFENWQFARAWFAGRKPGLNAE</sequence>
<dbReference type="GO" id="GO:0006352">
    <property type="term" value="P:DNA-templated transcription initiation"/>
    <property type="evidence" value="ECO:0007669"/>
    <property type="project" value="InterPro"/>
</dbReference>
<keyword evidence="4" id="KW-0804">Transcription</keyword>